<dbReference type="EMBL" id="CAMXCT030003713">
    <property type="protein sequence ID" value="CAL4793186.1"/>
    <property type="molecule type" value="Genomic_DNA"/>
</dbReference>
<evidence type="ECO:0000313" key="2">
    <source>
        <dbReference type="EMBL" id="CAI4005874.1"/>
    </source>
</evidence>
<dbReference type="Proteomes" id="UP001152797">
    <property type="component" value="Unassembled WGS sequence"/>
</dbReference>
<dbReference type="AlphaFoldDB" id="A0A9P1GA82"/>
<sequence length="187" mass="21778">MAANARSGPGKSQKLAVMFEDWCGSEEKWEKSKLVIQMRQVNKVGRKGSRKWMCRHEIVDKYQSESIADEIISQKMAMDETARAAVVRDHPDTPMDELRQYLVFDAESEYDQSDTILESLFSKSKKSKKSKKDKKAGKNKKTKAQKEKDKQKQEEKDRKEHERELKKKDQKVRQDAKKAHGLDDMDI</sequence>
<name>A0A9P1GA82_9DINO</name>
<dbReference type="OrthoDB" id="444059at2759"/>
<feature type="compositionally biased region" description="Basic residues" evidence="1">
    <location>
        <begin position="123"/>
        <end position="143"/>
    </location>
</feature>
<protein>
    <submittedName>
        <fullName evidence="4">Neurofilament heavy polypeptide</fullName>
    </submittedName>
</protein>
<comment type="caution">
    <text evidence="2">The sequence shown here is derived from an EMBL/GenBank/DDBJ whole genome shotgun (WGS) entry which is preliminary data.</text>
</comment>
<evidence type="ECO:0000313" key="5">
    <source>
        <dbReference type="Proteomes" id="UP001152797"/>
    </source>
</evidence>
<feature type="compositionally biased region" description="Basic and acidic residues" evidence="1">
    <location>
        <begin position="144"/>
        <end position="187"/>
    </location>
</feature>
<dbReference type="EMBL" id="CAMXCT010003713">
    <property type="protein sequence ID" value="CAI4005874.1"/>
    <property type="molecule type" value="Genomic_DNA"/>
</dbReference>
<feature type="region of interest" description="Disordered" evidence="1">
    <location>
        <begin position="121"/>
        <end position="187"/>
    </location>
</feature>
<dbReference type="EMBL" id="CAMXCT020003713">
    <property type="protein sequence ID" value="CAL1159249.1"/>
    <property type="molecule type" value="Genomic_DNA"/>
</dbReference>
<keyword evidence="5" id="KW-1185">Reference proteome</keyword>
<gene>
    <name evidence="2" type="ORF">C1SCF055_LOCUS31561</name>
</gene>
<evidence type="ECO:0000256" key="1">
    <source>
        <dbReference type="SAM" id="MobiDB-lite"/>
    </source>
</evidence>
<evidence type="ECO:0000313" key="4">
    <source>
        <dbReference type="EMBL" id="CAL4793186.1"/>
    </source>
</evidence>
<reference evidence="3" key="2">
    <citation type="submission" date="2024-04" db="EMBL/GenBank/DDBJ databases">
        <authorList>
            <person name="Chen Y."/>
            <person name="Shah S."/>
            <person name="Dougan E. K."/>
            <person name="Thang M."/>
            <person name="Chan C."/>
        </authorList>
    </citation>
    <scope>NUCLEOTIDE SEQUENCE [LARGE SCALE GENOMIC DNA]</scope>
</reference>
<reference evidence="2" key="1">
    <citation type="submission" date="2022-10" db="EMBL/GenBank/DDBJ databases">
        <authorList>
            <person name="Chen Y."/>
            <person name="Dougan E. K."/>
            <person name="Chan C."/>
            <person name="Rhodes N."/>
            <person name="Thang M."/>
        </authorList>
    </citation>
    <scope>NUCLEOTIDE SEQUENCE</scope>
</reference>
<evidence type="ECO:0000313" key="3">
    <source>
        <dbReference type="EMBL" id="CAL1159249.1"/>
    </source>
</evidence>
<proteinExistence type="predicted"/>
<accession>A0A9P1GA82</accession>
<organism evidence="2">
    <name type="scientific">Cladocopium goreaui</name>
    <dbReference type="NCBI Taxonomy" id="2562237"/>
    <lineage>
        <taxon>Eukaryota</taxon>
        <taxon>Sar</taxon>
        <taxon>Alveolata</taxon>
        <taxon>Dinophyceae</taxon>
        <taxon>Suessiales</taxon>
        <taxon>Symbiodiniaceae</taxon>
        <taxon>Cladocopium</taxon>
    </lineage>
</organism>